<gene>
    <name evidence="1" type="ORF">OSB04_007810</name>
</gene>
<evidence type="ECO:0000313" key="2">
    <source>
        <dbReference type="Proteomes" id="UP001172457"/>
    </source>
</evidence>
<evidence type="ECO:0000313" key="1">
    <source>
        <dbReference type="EMBL" id="KAJ9562650.1"/>
    </source>
</evidence>
<reference evidence="1" key="1">
    <citation type="submission" date="2023-03" db="EMBL/GenBank/DDBJ databases">
        <title>Chromosome-scale reference genome and RAD-based genetic map of yellow starthistle (Centaurea solstitialis) reveal putative structural variation and QTLs associated with invader traits.</title>
        <authorList>
            <person name="Reatini B."/>
            <person name="Cang F.A."/>
            <person name="Jiang Q."/>
            <person name="Mckibben M.T.W."/>
            <person name="Barker M.S."/>
            <person name="Rieseberg L.H."/>
            <person name="Dlugosch K.M."/>
        </authorList>
    </citation>
    <scope>NUCLEOTIDE SEQUENCE</scope>
    <source>
        <strain evidence="1">CAN-66</strain>
        <tissue evidence="1">Leaf</tissue>
    </source>
</reference>
<comment type="caution">
    <text evidence="1">The sequence shown here is derived from an EMBL/GenBank/DDBJ whole genome shotgun (WGS) entry which is preliminary data.</text>
</comment>
<keyword evidence="2" id="KW-1185">Reference proteome</keyword>
<name>A0AA38TKK2_9ASTR</name>
<protein>
    <submittedName>
        <fullName evidence="1">Uncharacterized protein</fullName>
    </submittedName>
</protein>
<dbReference type="Pfam" id="PF20431">
    <property type="entry name" value="E_motif"/>
    <property type="match status" value="1"/>
</dbReference>
<organism evidence="1 2">
    <name type="scientific">Centaurea solstitialis</name>
    <name type="common">yellow star-thistle</name>
    <dbReference type="NCBI Taxonomy" id="347529"/>
    <lineage>
        <taxon>Eukaryota</taxon>
        <taxon>Viridiplantae</taxon>
        <taxon>Streptophyta</taxon>
        <taxon>Embryophyta</taxon>
        <taxon>Tracheophyta</taxon>
        <taxon>Spermatophyta</taxon>
        <taxon>Magnoliopsida</taxon>
        <taxon>eudicotyledons</taxon>
        <taxon>Gunneridae</taxon>
        <taxon>Pentapetalae</taxon>
        <taxon>asterids</taxon>
        <taxon>campanulids</taxon>
        <taxon>Asterales</taxon>
        <taxon>Asteraceae</taxon>
        <taxon>Carduoideae</taxon>
        <taxon>Cardueae</taxon>
        <taxon>Centaureinae</taxon>
        <taxon>Centaurea</taxon>
    </lineage>
</organism>
<dbReference type="EMBL" id="JARYMX010000002">
    <property type="protein sequence ID" value="KAJ9562650.1"/>
    <property type="molecule type" value="Genomic_DNA"/>
</dbReference>
<accession>A0AA38TKK2</accession>
<dbReference type="InterPro" id="IPR046848">
    <property type="entry name" value="E_motif"/>
</dbReference>
<dbReference type="AlphaFoldDB" id="A0AA38TKK2"/>
<dbReference type="Proteomes" id="UP001172457">
    <property type="component" value="Chromosome 2"/>
</dbReference>
<proteinExistence type="predicted"/>
<sequence length="91" mass="10199">MSRFGVRFLGSSVYGNVTMGKVAAERLYDLDAENSGNYVVPASNYAVAGLRDCATDMRKVKKLQKHLRTFFFSTNKQGSDRNRELSLINQS</sequence>